<dbReference type="OrthoDB" id="5733495at2"/>
<evidence type="ECO:0008006" key="4">
    <source>
        <dbReference type="Google" id="ProtNLM"/>
    </source>
</evidence>
<evidence type="ECO:0000256" key="1">
    <source>
        <dbReference type="SAM" id="SignalP"/>
    </source>
</evidence>
<keyword evidence="1" id="KW-0732">Signal</keyword>
<organism evidence="2 3">
    <name type="scientific">Vibrio aquimaris</name>
    <dbReference type="NCBI Taxonomy" id="2587862"/>
    <lineage>
        <taxon>Bacteria</taxon>
        <taxon>Pseudomonadati</taxon>
        <taxon>Pseudomonadota</taxon>
        <taxon>Gammaproteobacteria</taxon>
        <taxon>Vibrionales</taxon>
        <taxon>Vibrionaceae</taxon>
        <taxon>Vibrio</taxon>
    </lineage>
</organism>
<feature type="chain" id="PRO_5024926701" description="Outer membrane protein beta-barrel domain-containing protein" evidence="1">
    <location>
        <begin position="25"/>
        <end position="141"/>
    </location>
</feature>
<protein>
    <recommendedName>
        <fullName evidence="4">Outer membrane protein beta-barrel domain-containing protein</fullName>
    </recommendedName>
</protein>
<dbReference type="KEGG" id="vaq:FIV01_09815"/>
<reference evidence="2 3" key="1">
    <citation type="submission" date="2019-10" db="EMBL/GenBank/DDBJ databases">
        <title>Complete genome sequence of Vibrio sp. strain THAF100, isolated from non-filtered water from the water column of tank 6 of a marine aquarium containing stony-coral fragments. Water maintained at 26 degree C.</title>
        <authorList>
            <person name="Ruckert C."/>
            <person name="Franco A."/>
            <person name="Kalinowski J."/>
            <person name="Glaeser S."/>
        </authorList>
    </citation>
    <scope>NUCLEOTIDE SEQUENCE [LARGE SCALE GENOMIC DNA]</scope>
    <source>
        <strain evidence="2 3">THAF100</strain>
    </source>
</reference>
<dbReference type="RefSeq" id="WP_152430823.1">
    <property type="nucleotide sequence ID" value="NZ_CBCSDK010000019.1"/>
</dbReference>
<accession>A0A5P9CL57</accession>
<evidence type="ECO:0000313" key="3">
    <source>
        <dbReference type="Proteomes" id="UP000326936"/>
    </source>
</evidence>
<proteinExistence type="predicted"/>
<dbReference type="InterPro" id="IPR036709">
    <property type="entry name" value="Autotransporte_beta_dom_sf"/>
</dbReference>
<evidence type="ECO:0000313" key="2">
    <source>
        <dbReference type="EMBL" id="QFT26723.1"/>
    </source>
</evidence>
<gene>
    <name evidence="2" type="ORF">FIV01_09815</name>
</gene>
<dbReference type="Proteomes" id="UP000326936">
    <property type="component" value="Chromosome"/>
</dbReference>
<keyword evidence="3" id="KW-1185">Reference proteome</keyword>
<sequence precursor="true">MERNILLRSVLSGAILAASATASAEGGTTHQWSAGMAFDQDLSAVVELDDKYRLTLGNDGAAFDYVFARGKFDADVPFTWYVGAGAWSEWDHDEFGARVPLGVNWNFHKNWDMYGQVHPELDLHGGAELQIGGALGVKYTF</sequence>
<dbReference type="AlphaFoldDB" id="A0A5P9CL57"/>
<dbReference type="EMBL" id="CP045350">
    <property type="protein sequence ID" value="QFT26723.1"/>
    <property type="molecule type" value="Genomic_DNA"/>
</dbReference>
<dbReference type="SUPFAM" id="SSF103515">
    <property type="entry name" value="Autotransporter"/>
    <property type="match status" value="1"/>
</dbReference>
<name>A0A5P9CL57_9VIBR</name>
<feature type="signal peptide" evidence="1">
    <location>
        <begin position="1"/>
        <end position="24"/>
    </location>
</feature>